<evidence type="ECO:0000256" key="1">
    <source>
        <dbReference type="SAM" id="SignalP"/>
    </source>
</evidence>
<feature type="signal peptide" evidence="1">
    <location>
        <begin position="1"/>
        <end position="25"/>
    </location>
</feature>
<protein>
    <recommendedName>
        <fullName evidence="4">Arginine transporter</fullName>
    </recommendedName>
</protein>
<dbReference type="EMBL" id="BMGI01000003">
    <property type="protein sequence ID" value="GGD38972.1"/>
    <property type="molecule type" value="Genomic_DNA"/>
</dbReference>
<gene>
    <name evidence="2" type="ORF">GCM10011358_23610</name>
</gene>
<proteinExistence type="predicted"/>
<feature type="chain" id="PRO_5045478814" description="Arginine transporter" evidence="1">
    <location>
        <begin position="26"/>
        <end position="105"/>
    </location>
</feature>
<evidence type="ECO:0000313" key="2">
    <source>
        <dbReference type="EMBL" id="GGD38972.1"/>
    </source>
</evidence>
<dbReference type="RefSeq" id="WP_188527912.1">
    <property type="nucleotide sequence ID" value="NZ_BMGI01000003.1"/>
</dbReference>
<comment type="caution">
    <text evidence="2">The sequence shown here is derived from an EMBL/GenBank/DDBJ whole genome shotgun (WGS) entry which is preliminary data.</text>
</comment>
<evidence type="ECO:0000313" key="3">
    <source>
        <dbReference type="Proteomes" id="UP000617355"/>
    </source>
</evidence>
<organism evidence="2 3">
    <name type="scientific">Sinisalibacter lacisalsi</name>
    <dbReference type="NCBI Taxonomy" id="1526570"/>
    <lineage>
        <taxon>Bacteria</taxon>
        <taxon>Pseudomonadati</taxon>
        <taxon>Pseudomonadota</taxon>
        <taxon>Alphaproteobacteria</taxon>
        <taxon>Rhodobacterales</taxon>
        <taxon>Roseobacteraceae</taxon>
        <taxon>Sinisalibacter</taxon>
    </lineage>
</organism>
<reference evidence="3" key="1">
    <citation type="journal article" date="2019" name="Int. J. Syst. Evol. Microbiol.">
        <title>The Global Catalogue of Microorganisms (GCM) 10K type strain sequencing project: providing services to taxonomists for standard genome sequencing and annotation.</title>
        <authorList>
            <consortium name="The Broad Institute Genomics Platform"/>
            <consortium name="The Broad Institute Genome Sequencing Center for Infectious Disease"/>
            <person name="Wu L."/>
            <person name="Ma J."/>
        </authorList>
    </citation>
    <scope>NUCLEOTIDE SEQUENCE [LARGE SCALE GENOMIC DNA]</scope>
    <source>
        <strain evidence="3">CGMCC 1.12922</strain>
    </source>
</reference>
<keyword evidence="1" id="KW-0732">Signal</keyword>
<keyword evidence="3" id="KW-1185">Reference proteome</keyword>
<accession>A0ABQ1QQ35</accession>
<evidence type="ECO:0008006" key="4">
    <source>
        <dbReference type="Google" id="ProtNLM"/>
    </source>
</evidence>
<name>A0ABQ1QQ35_9RHOB</name>
<dbReference type="Proteomes" id="UP000617355">
    <property type="component" value="Unassembled WGS sequence"/>
</dbReference>
<sequence>MKNVVLALGLGVVLAGGLASSAAQARGVIESACLRSDRPAANRVLCNCIQQVADAVLTSGEQRQGARFFADPLLSQDAKMSTRETDRQFWLKWEAFAAGAIKYCQ</sequence>